<dbReference type="OrthoDB" id="5848162at2759"/>
<feature type="transmembrane region" description="Helical" evidence="1">
    <location>
        <begin position="282"/>
        <end position="302"/>
    </location>
</feature>
<name>A0A2A2JS89_9BILA</name>
<keyword evidence="1" id="KW-1133">Transmembrane helix</keyword>
<reference evidence="2 3" key="1">
    <citation type="journal article" date="2017" name="Curr. Biol.">
        <title>Genome architecture and evolution of a unichromosomal asexual nematode.</title>
        <authorList>
            <person name="Fradin H."/>
            <person name="Zegar C."/>
            <person name="Gutwein M."/>
            <person name="Lucas J."/>
            <person name="Kovtun M."/>
            <person name="Corcoran D."/>
            <person name="Baugh L.R."/>
            <person name="Kiontke K."/>
            <person name="Gunsalus K."/>
            <person name="Fitch D.H."/>
            <person name="Piano F."/>
        </authorList>
    </citation>
    <scope>NUCLEOTIDE SEQUENCE [LARGE SCALE GENOMIC DNA]</scope>
    <source>
        <strain evidence="2">PF1309</strain>
    </source>
</reference>
<gene>
    <name evidence="2" type="ORF">WR25_01689</name>
</gene>
<dbReference type="AlphaFoldDB" id="A0A2A2JS89"/>
<comment type="caution">
    <text evidence="2">The sequence shown here is derived from an EMBL/GenBank/DDBJ whole genome shotgun (WGS) entry which is preliminary data.</text>
</comment>
<accession>A0A2A2JS89</accession>
<evidence type="ECO:0000313" key="3">
    <source>
        <dbReference type="Proteomes" id="UP000218231"/>
    </source>
</evidence>
<feature type="transmembrane region" description="Helical" evidence="1">
    <location>
        <begin position="246"/>
        <end position="270"/>
    </location>
</feature>
<feature type="transmembrane region" description="Helical" evidence="1">
    <location>
        <begin position="200"/>
        <end position="226"/>
    </location>
</feature>
<evidence type="ECO:0000256" key="1">
    <source>
        <dbReference type="SAM" id="Phobius"/>
    </source>
</evidence>
<feature type="transmembrane region" description="Helical" evidence="1">
    <location>
        <begin position="93"/>
        <end position="114"/>
    </location>
</feature>
<feature type="transmembrane region" description="Helical" evidence="1">
    <location>
        <begin position="370"/>
        <end position="390"/>
    </location>
</feature>
<keyword evidence="1" id="KW-0472">Membrane</keyword>
<sequence length="464" mass="52346">MSVIYDGSQIESSSVKPNLDNITTSLAQQLSTTTIASIISNSTLITTLSPKTNYPSNTTAAHIGTVSNTTHYPLPVHFNMPDEDTVKNADQTAAGLITCVSACFLILMILMTLFGQRMKRVGIRWHVLNCSVWGLLHLAHNASFGDTSKAPWPGYIKDQQWVEAAKQVECFTRSVFPAGMIFVYIEQMILTCSPRLADRFCFNFIFALLLLPFQNIIMLFCLYAHWIDYQWWYEPIDFFNIVTFPLFILMSMVYLLFCFFGSCCCCYTATRRGPPKEGGKTLGTFTDMWLLLPYGWVGTYLYSPSFSLTMIPFTVDKLFDFIMNSGLMDIIMGGGGTNPDPGVTDTPGTGGEEADWMSLMLNVSTMSLNALPWFMLTFPIVHCVMALVCIRMYREQFFFMFTCGRVYEGNARSYGAQSQKNQPQPIQWANTTIRTEDKYPPPTYPTATMQQPIHIENIPTITMS</sequence>
<organism evidence="2 3">
    <name type="scientific">Diploscapter pachys</name>
    <dbReference type="NCBI Taxonomy" id="2018661"/>
    <lineage>
        <taxon>Eukaryota</taxon>
        <taxon>Metazoa</taxon>
        <taxon>Ecdysozoa</taxon>
        <taxon>Nematoda</taxon>
        <taxon>Chromadorea</taxon>
        <taxon>Rhabditida</taxon>
        <taxon>Rhabditina</taxon>
        <taxon>Rhabditomorpha</taxon>
        <taxon>Rhabditoidea</taxon>
        <taxon>Rhabditidae</taxon>
        <taxon>Diploscapter</taxon>
    </lineage>
</organism>
<dbReference type="EMBL" id="LIAE01010252">
    <property type="protein sequence ID" value="PAV64614.1"/>
    <property type="molecule type" value="Genomic_DNA"/>
</dbReference>
<proteinExistence type="predicted"/>
<evidence type="ECO:0000313" key="2">
    <source>
        <dbReference type="EMBL" id="PAV64614.1"/>
    </source>
</evidence>
<dbReference type="Proteomes" id="UP000218231">
    <property type="component" value="Unassembled WGS sequence"/>
</dbReference>
<evidence type="ECO:0008006" key="4">
    <source>
        <dbReference type="Google" id="ProtNLM"/>
    </source>
</evidence>
<protein>
    <recommendedName>
        <fullName evidence="4">G-protein coupled receptors family 1 profile domain-containing protein</fullName>
    </recommendedName>
</protein>
<keyword evidence="1" id="KW-0812">Transmembrane</keyword>
<keyword evidence="3" id="KW-1185">Reference proteome</keyword>